<gene>
    <name evidence="1" type="ORF">C8F04DRAFT_1361359</name>
</gene>
<sequence length="237" mass="26329">MATEPRPPPWRRLAGSVRTPPQVDSDLRSLYAWVHIVLLYSYYPLARYWASELASVDHGIHDLPTRSTVRLTFEPVLRGCSDPFSTPSLPGRTIEENAVSVGMRAPIKHVSACAHDPTHLSDNMSSSQGHAAYYYQWAGSLRLTEKLAVAAVVTSFVEPYLVLPRPPNHSPYPSSRRRLQEYRAEVACKSSRPQAASLRGATIPQSLAVTAFSVLLRPSTEIVILSLKETNLYMMDA</sequence>
<evidence type="ECO:0000313" key="2">
    <source>
        <dbReference type="Proteomes" id="UP001218188"/>
    </source>
</evidence>
<dbReference type="EMBL" id="JARJCM010000008">
    <property type="protein sequence ID" value="KAJ7043872.1"/>
    <property type="molecule type" value="Genomic_DNA"/>
</dbReference>
<dbReference type="Proteomes" id="UP001218188">
    <property type="component" value="Unassembled WGS sequence"/>
</dbReference>
<organism evidence="1 2">
    <name type="scientific">Mycena alexandri</name>
    <dbReference type="NCBI Taxonomy" id="1745969"/>
    <lineage>
        <taxon>Eukaryota</taxon>
        <taxon>Fungi</taxon>
        <taxon>Dikarya</taxon>
        <taxon>Basidiomycota</taxon>
        <taxon>Agaricomycotina</taxon>
        <taxon>Agaricomycetes</taxon>
        <taxon>Agaricomycetidae</taxon>
        <taxon>Agaricales</taxon>
        <taxon>Marasmiineae</taxon>
        <taxon>Mycenaceae</taxon>
        <taxon>Mycena</taxon>
    </lineage>
</organism>
<comment type="caution">
    <text evidence="1">The sequence shown here is derived from an EMBL/GenBank/DDBJ whole genome shotgun (WGS) entry which is preliminary data.</text>
</comment>
<keyword evidence="2" id="KW-1185">Reference proteome</keyword>
<accession>A0AAD6TH81</accession>
<reference evidence="1" key="1">
    <citation type="submission" date="2023-03" db="EMBL/GenBank/DDBJ databases">
        <title>Massive genome expansion in bonnet fungi (Mycena s.s.) driven by repeated elements and novel gene families across ecological guilds.</title>
        <authorList>
            <consortium name="Lawrence Berkeley National Laboratory"/>
            <person name="Harder C.B."/>
            <person name="Miyauchi S."/>
            <person name="Viragh M."/>
            <person name="Kuo A."/>
            <person name="Thoen E."/>
            <person name="Andreopoulos B."/>
            <person name="Lu D."/>
            <person name="Skrede I."/>
            <person name="Drula E."/>
            <person name="Henrissat B."/>
            <person name="Morin E."/>
            <person name="Kohler A."/>
            <person name="Barry K."/>
            <person name="LaButti K."/>
            <person name="Morin E."/>
            <person name="Salamov A."/>
            <person name="Lipzen A."/>
            <person name="Mereny Z."/>
            <person name="Hegedus B."/>
            <person name="Baldrian P."/>
            <person name="Stursova M."/>
            <person name="Weitz H."/>
            <person name="Taylor A."/>
            <person name="Grigoriev I.V."/>
            <person name="Nagy L.G."/>
            <person name="Martin F."/>
            <person name="Kauserud H."/>
        </authorList>
    </citation>
    <scope>NUCLEOTIDE SEQUENCE</scope>
    <source>
        <strain evidence="1">CBHHK200</strain>
    </source>
</reference>
<name>A0AAD6TH81_9AGAR</name>
<protein>
    <submittedName>
        <fullName evidence="1">Uncharacterized protein</fullName>
    </submittedName>
</protein>
<dbReference type="AlphaFoldDB" id="A0AAD6TH81"/>
<evidence type="ECO:0000313" key="1">
    <source>
        <dbReference type="EMBL" id="KAJ7043872.1"/>
    </source>
</evidence>
<proteinExistence type="predicted"/>